<evidence type="ECO:0000313" key="1">
    <source>
        <dbReference type="EMBL" id="WMV49012.1"/>
    </source>
</evidence>
<dbReference type="Proteomes" id="UP001234989">
    <property type="component" value="Chromosome 10"/>
</dbReference>
<dbReference type="AlphaFoldDB" id="A0AAF0UMG9"/>
<evidence type="ECO:0000313" key="2">
    <source>
        <dbReference type="Proteomes" id="UP001234989"/>
    </source>
</evidence>
<proteinExistence type="predicted"/>
<keyword evidence="2" id="KW-1185">Reference proteome</keyword>
<organism evidence="1 2">
    <name type="scientific">Solanum verrucosum</name>
    <dbReference type="NCBI Taxonomy" id="315347"/>
    <lineage>
        <taxon>Eukaryota</taxon>
        <taxon>Viridiplantae</taxon>
        <taxon>Streptophyta</taxon>
        <taxon>Embryophyta</taxon>
        <taxon>Tracheophyta</taxon>
        <taxon>Spermatophyta</taxon>
        <taxon>Magnoliopsida</taxon>
        <taxon>eudicotyledons</taxon>
        <taxon>Gunneridae</taxon>
        <taxon>Pentapetalae</taxon>
        <taxon>asterids</taxon>
        <taxon>lamiids</taxon>
        <taxon>Solanales</taxon>
        <taxon>Solanaceae</taxon>
        <taxon>Solanoideae</taxon>
        <taxon>Solaneae</taxon>
        <taxon>Solanum</taxon>
    </lineage>
</organism>
<sequence>MVGIPLNCYDILLGEDFELPISRKKDLEHPIVLLLYQGFLISKSRSCVCGPSIKRVLLQMVVAYASDCLKSLFRSHGPVYSVSD</sequence>
<gene>
    <name evidence="1" type="ORF">MTR67_042397</name>
</gene>
<name>A0AAF0UMG9_SOLVR</name>
<dbReference type="EMBL" id="CP133621">
    <property type="protein sequence ID" value="WMV49012.1"/>
    <property type="molecule type" value="Genomic_DNA"/>
</dbReference>
<reference evidence="1" key="1">
    <citation type="submission" date="2023-08" db="EMBL/GenBank/DDBJ databases">
        <title>A de novo genome assembly of Solanum verrucosum Schlechtendal, a Mexican diploid species geographically isolated from the other diploid A-genome species in potato relatives.</title>
        <authorList>
            <person name="Hosaka K."/>
        </authorList>
    </citation>
    <scope>NUCLEOTIDE SEQUENCE</scope>
    <source>
        <tissue evidence="1">Young leaves</tissue>
    </source>
</reference>
<protein>
    <submittedName>
        <fullName evidence="1">Uncharacterized protein</fullName>
    </submittedName>
</protein>
<accession>A0AAF0UMG9</accession>